<evidence type="ECO:0000313" key="12">
    <source>
        <dbReference type="EMBL" id="PTU30549.1"/>
    </source>
</evidence>
<accession>A0A2T5MDA0</accession>
<evidence type="ECO:0000256" key="9">
    <source>
        <dbReference type="ARBA" id="ARBA00029599"/>
    </source>
</evidence>
<dbReference type="EC" id="3.1.3.-" evidence="10"/>
<reference evidence="12 13" key="1">
    <citation type="submission" date="2018-04" db="EMBL/GenBank/DDBJ databases">
        <title>Novel species isolated from glacier.</title>
        <authorList>
            <person name="Liu Q."/>
            <person name="Xin Y.-H."/>
        </authorList>
    </citation>
    <scope>NUCLEOTIDE SEQUENCE [LARGE SCALE GENOMIC DNA]</scope>
    <source>
        <strain evidence="12 13">GT1R17</strain>
    </source>
</reference>
<dbReference type="GO" id="GO:0005737">
    <property type="term" value="C:cytoplasm"/>
    <property type="evidence" value="ECO:0007669"/>
    <property type="project" value="UniProtKB-SubCell"/>
</dbReference>
<dbReference type="Proteomes" id="UP000244248">
    <property type="component" value="Unassembled WGS sequence"/>
</dbReference>
<sequence length="246" mass="26957">MNALLKESVPVHLGTLSKLKEMVRALESGDEPLYELYMSQLVGMREQNLLGSVVKITRELHHAVKDINADDRLSRVASSDIPDACQRLDYVVKVTEEAAHKTLDLVDQSKEQTDQIKKAMSRVAAARVRVYASNNAKADVDNLLEAISGMEVSVNMGTSHLRSNLTELAQIQEYQDLTGQIIKRVIRVVRDVESGLIEMLRSTGSALKAGHVSMPHEEKLEGPAVPGLSVSSSQQDADALLAELGF</sequence>
<dbReference type="RefSeq" id="WP_107940921.1">
    <property type="nucleotide sequence ID" value="NZ_QANS01000005.1"/>
</dbReference>
<feature type="site" description="Enhances dephosphorylation of CheY-P" evidence="11">
    <location>
        <position position="180"/>
    </location>
</feature>
<dbReference type="GO" id="GO:0004721">
    <property type="term" value="F:phosphoprotein phosphatase activity"/>
    <property type="evidence" value="ECO:0007669"/>
    <property type="project" value="UniProtKB-KW"/>
</dbReference>
<dbReference type="GO" id="GO:0006935">
    <property type="term" value="P:chemotaxis"/>
    <property type="evidence" value="ECO:0007669"/>
    <property type="project" value="UniProtKB-KW"/>
</dbReference>
<dbReference type="Pfam" id="PF04344">
    <property type="entry name" value="CheZ"/>
    <property type="match status" value="1"/>
</dbReference>
<evidence type="ECO:0000256" key="10">
    <source>
        <dbReference type="PIRNR" id="PIRNR002884"/>
    </source>
</evidence>
<evidence type="ECO:0000256" key="4">
    <source>
        <dbReference type="ARBA" id="ARBA00022490"/>
    </source>
</evidence>
<name>A0A2T5MDA0_9GAMM</name>
<keyword evidence="7 10" id="KW-0378">Hydrolase</keyword>
<dbReference type="OrthoDB" id="9773007at2"/>
<comment type="similarity">
    <text evidence="2 10">Belongs to the CheZ family.</text>
</comment>
<protein>
    <recommendedName>
        <fullName evidence="3 10">Protein phosphatase CheZ</fullName>
        <ecNumber evidence="10">3.1.3.-</ecNumber>
    </recommendedName>
    <alternativeName>
        <fullName evidence="9 10">Chemotaxis protein CheZ</fullName>
    </alternativeName>
</protein>
<dbReference type="PIRSF" id="PIRSF002884">
    <property type="entry name" value="CheZ"/>
    <property type="match status" value="1"/>
</dbReference>
<dbReference type="PANTHER" id="PTHR43693:SF1">
    <property type="entry name" value="PROTEIN PHOSPHATASE CHEZ"/>
    <property type="match status" value="1"/>
</dbReference>
<dbReference type="AlphaFoldDB" id="A0A2T5MDA0"/>
<evidence type="ECO:0000256" key="7">
    <source>
        <dbReference type="ARBA" id="ARBA00022801"/>
    </source>
</evidence>
<evidence type="ECO:0000256" key="5">
    <source>
        <dbReference type="ARBA" id="ARBA00022500"/>
    </source>
</evidence>
<dbReference type="Gene3D" id="1.10.287.500">
    <property type="entry name" value="Helix hairpin bin"/>
    <property type="match status" value="1"/>
</dbReference>
<comment type="function">
    <text evidence="10">Plays an important role in bacterial chemotaxis signal transduction pathway by accelerating the dephosphorylation of phosphorylated CheY (CheY-P).</text>
</comment>
<dbReference type="PANTHER" id="PTHR43693">
    <property type="entry name" value="PROTEIN PHOSPHATASE CHEZ"/>
    <property type="match status" value="1"/>
</dbReference>
<organism evidence="12 13">
    <name type="scientific">Stenotrophobium rhamnosiphilum</name>
    <dbReference type="NCBI Taxonomy" id="2029166"/>
    <lineage>
        <taxon>Bacteria</taxon>
        <taxon>Pseudomonadati</taxon>
        <taxon>Pseudomonadota</taxon>
        <taxon>Gammaproteobacteria</taxon>
        <taxon>Nevskiales</taxon>
        <taxon>Nevskiaceae</taxon>
        <taxon>Stenotrophobium</taxon>
    </lineage>
</organism>
<keyword evidence="4 10" id="KW-0963">Cytoplasm</keyword>
<evidence type="ECO:0000256" key="6">
    <source>
        <dbReference type="ARBA" id="ARBA00022779"/>
    </source>
</evidence>
<evidence type="ECO:0000256" key="11">
    <source>
        <dbReference type="PIRSR" id="PIRSR002884-1"/>
    </source>
</evidence>
<comment type="subcellular location">
    <subcellularLocation>
        <location evidence="1 10">Cytoplasm</location>
    </subcellularLocation>
</comment>
<comment type="caution">
    <text evidence="12">The sequence shown here is derived from an EMBL/GenBank/DDBJ whole genome shotgun (WGS) entry which is preliminary data.</text>
</comment>
<evidence type="ECO:0000313" key="13">
    <source>
        <dbReference type="Proteomes" id="UP000244248"/>
    </source>
</evidence>
<dbReference type="SUPFAM" id="SSF75708">
    <property type="entry name" value="Chemotaxis phosphatase CheZ"/>
    <property type="match status" value="1"/>
</dbReference>
<dbReference type="InterPro" id="IPR050992">
    <property type="entry name" value="CheZ_family_phosphatases"/>
</dbReference>
<evidence type="ECO:0000256" key="3">
    <source>
        <dbReference type="ARBA" id="ARBA00018484"/>
    </source>
</evidence>
<dbReference type="EMBL" id="QANS01000005">
    <property type="protein sequence ID" value="PTU30549.1"/>
    <property type="molecule type" value="Genomic_DNA"/>
</dbReference>
<keyword evidence="6 10" id="KW-0283">Flagellar rotation</keyword>
<evidence type="ECO:0000256" key="8">
    <source>
        <dbReference type="ARBA" id="ARBA00022912"/>
    </source>
</evidence>
<dbReference type="GO" id="GO:0050920">
    <property type="term" value="P:regulation of chemotaxis"/>
    <property type="evidence" value="ECO:0007669"/>
    <property type="project" value="InterPro"/>
</dbReference>
<evidence type="ECO:0000256" key="2">
    <source>
        <dbReference type="ARBA" id="ARBA00005908"/>
    </source>
</evidence>
<keyword evidence="13" id="KW-1185">Reference proteome</keyword>
<comment type="subunit">
    <text evidence="10">Homodimer.</text>
</comment>
<dbReference type="GO" id="GO:0097588">
    <property type="term" value="P:archaeal or bacterial-type flagellum-dependent cell motility"/>
    <property type="evidence" value="ECO:0007669"/>
    <property type="project" value="UniProtKB-KW"/>
</dbReference>
<keyword evidence="5 10" id="KW-0145">Chemotaxis</keyword>
<dbReference type="InterPro" id="IPR007439">
    <property type="entry name" value="Chemotax_Pase_CheZ"/>
</dbReference>
<proteinExistence type="inferred from homology"/>
<gene>
    <name evidence="12" type="ORF">CJD38_13650</name>
</gene>
<evidence type="ECO:0000256" key="1">
    <source>
        <dbReference type="ARBA" id="ARBA00004496"/>
    </source>
</evidence>
<dbReference type="GO" id="GO:0009288">
    <property type="term" value="C:bacterial-type flagellum"/>
    <property type="evidence" value="ECO:0007669"/>
    <property type="project" value="InterPro"/>
</dbReference>
<keyword evidence="8 10" id="KW-0904">Protein phosphatase</keyword>